<feature type="compositionally biased region" description="Basic residues" evidence="1">
    <location>
        <begin position="406"/>
        <end position="418"/>
    </location>
</feature>
<feature type="compositionally biased region" description="Polar residues" evidence="1">
    <location>
        <begin position="648"/>
        <end position="666"/>
    </location>
</feature>
<organism evidence="2 3">
    <name type="scientific">Fistulina hepatica ATCC 64428</name>
    <dbReference type="NCBI Taxonomy" id="1128425"/>
    <lineage>
        <taxon>Eukaryota</taxon>
        <taxon>Fungi</taxon>
        <taxon>Dikarya</taxon>
        <taxon>Basidiomycota</taxon>
        <taxon>Agaricomycotina</taxon>
        <taxon>Agaricomycetes</taxon>
        <taxon>Agaricomycetidae</taxon>
        <taxon>Agaricales</taxon>
        <taxon>Fistulinaceae</taxon>
        <taxon>Fistulina</taxon>
    </lineage>
</organism>
<feature type="region of interest" description="Disordered" evidence="1">
    <location>
        <begin position="549"/>
        <end position="641"/>
    </location>
</feature>
<accession>A0A0D7A129</accession>
<feature type="region of interest" description="Disordered" evidence="1">
    <location>
        <begin position="358"/>
        <end position="380"/>
    </location>
</feature>
<feature type="region of interest" description="Disordered" evidence="1">
    <location>
        <begin position="65"/>
        <end position="110"/>
    </location>
</feature>
<feature type="compositionally biased region" description="Low complexity" evidence="1">
    <location>
        <begin position="362"/>
        <end position="374"/>
    </location>
</feature>
<feature type="compositionally biased region" description="Polar residues" evidence="1">
    <location>
        <begin position="97"/>
        <end position="107"/>
    </location>
</feature>
<protein>
    <submittedName>
        <fullName evidence="2">Uncharacterized protein</fullName>
    </submittedName>
</protein>
<feature type="region of interest" description="Disordered" evidence="1">
    <location>
        <begin position="718"/>
        <end position="743"/>
    </location>
</feature>
<feature type="compositionally biased region" description="Polar residues" evidence="1">
    <location>
        <begin position="549"/>
        <end position="563"/>
    </location>
</feature>
<feature type="compositionally biased region" description="Low complexity" evidence="1">
    <location>
        <begin position="162"/>
        <end position="177"/>
    </location>
</feature>
<dbReference type="EMBL" id="KN882089">
    <property type="protein sequence ID" value="KIY44503.1"/>
    <property type="molecule type" value="Genomic_DNA"/>
</dbReference>
<name>A0A0D7A129_9AGAR</name>
<feature type="region of interest" description="Disordered" evidence="1">
    <location>
        <begin position="648"/>
        <end position="667"/>
    </location>
</feature>
<evidence type="ECO:0000313" key="3">
    <source>
        <dbReference type="Proteomes" id="UP000054144"/>
    </source>
</evidence>
<dbReference type="Proteomes" id="UP000054144">
    <property type="component" value="Unassembled WGS sequence"/>
</dbReference>
<feature type="region of interest" description="Disordered" evidence="1">
    <location>
        <begin position="398"/>
        <end position="421"/>
    </location>
</feature>
<proteinExistence type="predicted"/>
<feature type="compositionally biased region" description="Polar residues" evidence="1">
    <location>
        <begin position="65"/>
        <end position="76"/>
    </location>
</feature>
<dbReference type="AlphaFoldDB" id="A0A0D7A129"/>
<keyword evidence="3" id="KW-1185">Reference proteome</keyword>
<feature type="region of interest" description="Disordered" evidence="1">
    <location>
        <begin position="689"/>
        <end position="708"/>
    </location>
</feature>
<evidence type="ECO:0000256" key="1">
    <source>
        <dbReference type="SAM" id="MobiDB-lite"/>
    </source>
</evidence>
<feature type="region of interest" description="Disordered" evidence="1">
    <location>
        <begin position="786"/>
        <end position="819"/>
    </location>
</feature>
<feature type="region of interest" description="Disordered" evidence="1">
    <location>
        <begin position="256"/>
        <end position="277"/>
    </location>
</feature>
<gene>
    <name evidence="2" type="ORF">FISHEDRAFT_77425</name>
</gene>
<reference evidence="2 3" key="1">
    <citation type="journal article" date="2015" name="Fungal Genet. Biol.">
        <title>Evolution of novel wood decay mechanisms in Agaricales revealed by the genome sequences of Fistulina hepatica and Cylindrobasidium torrendii.</title>
        <authorList>
            <person name="Floudas D."/>
            <person name="Held B.W."/>
            <person name="Riley R."/>
            <person name="Nagy L.G."/>
            <person name="Koehler G."/>
            <person name="Ransdell A.S."/>
            <person name="Younus H."/>
            <person name="Chow J."/>
            <person name="Chiniquy J."/>
            <person name="Lipzen A."/>
            <person name="Tritt A."/>
            <person name="Sun H."/>
            <person name="Haridas S."/>
            <person name="LaButti K."/>
            <person name="Ohm R.A."/>
            <person name="Kues U."/>
            <person name="Blanchette R.A."/>
            <person name="Grigoriev I.V."/>
            <person name="Minto R.E."/>
            <person name="Hibbett D.S."/>
        </authorList>
    </citation>
    <scope>NUCLEOTIDE SEQUENCE [LARGE SCALE GENOMIC DNA]</scope>
    <source>
        <strain evidence="2 3">ATCC 64428</strain>
    </source>
</reference>
<sequence>MAAALQSPGPDRGQAGLHAVADFYNYQVNFQPQLLPLDFTIGGAVKSSTAAPAPLLGTADRPALASTSHTIPNDDQCSIDREAPQEDGPRLAVGPRSSPNSDGQSRVSYIIPPASARRVVERYSLDERVDEVQIAPSRSPSAGETPNPTPRRNSLRLPPAGNHNNSPIPNSVNNVGNYMPPVSTTYDPPVSSNPRATPQQPTFITNNPPPMSRAPPQEEVCIECTMRDQDMADVDVTSPGVWDRESDVLYEDLKRREQEEAATGSPPDDLNRPKSYGDKLSEKNLRLWLDMNPKEPTQRGRTMSKYVKAQRALLEAEALAHAQAMQEARQLDSKMRDRYSQLRRSAYDLKDSHITDEAGGVRIRPPRSLSSPSHMKSHSRDVTLLENGMIVEHVDVKREEREARERRKREEKRARKLSRGSVMDVTSIASTQSYGGPLTEYGLRASHYSQAGSPRPTSTLTAPADRAMSQASFSDVHSLGTPSSRMSRYFGLKNISSSGIRSRDSLAPSGMSGSMIDMHVALQREAAQAYPLTPDTLVDLNSIRHDQVSFPTQNAERTESQPSGKAKKKKGWAKVWNKMTGGSKRESASGRATSQGEPTDDDLPLAPPPPLSYLMSNRGRSSDLSSPSRLTSTPSLPSLTFASPKVTMSSCAGMSSPVTPSSTMASPVSLRMSGHDLDVPAILRKANGTFDEQGQSRIPDEESKGQLRVQPRISEPDMRRRLSSNLSNAPPVPTLPTMNSATNTLPRPGSVLMREKALPPLPAEAQQRPMTAGVRDPRPRTLFTYDPRHLQSGTSPSHGLLPPRSPFRTPDSRRQSFNGLSNRLNVAQTMPVSGYDPSAVGQFYDDFGRSRRSLGRLDFAVASPKAASAPPSKRKSRFGLSALLGGRKRVPSTQLGLETGDGAHPNADIRVSRGSDVHDDSVGYATSTSRHSAFSTSGMQTPGLRASIVSRKPLEDLVAQDPEFVAYRYPSSEQRLDLFQ</sequence>
<feature type="compositionally biased region" description="Polar residues" evidence="1">
    <location>
        <begin position="136"/>
        <end position="152"/>
    </location>
</feature>
<evidence type="ECO:0000313" key="2">
    <source>
        <dbReference type="EMBL" id="KIY44503.1"/>
    </source>
</evidence>
<feature type="region of interest" description="Disordered" evidence="1">
    <location>
        <begin position="130"/>
        <end position="216"/>
    </location>
</feature>
<dbReference type="OrthoDB" id="3013446at2759"/>
<feature type="compositionally biased region" description="Low complexity" evidence="1">
    <location>
        <begin position="616"/>
        <end position="641"/>
    </location>
</feature>
<feature type="compositionally biased region" description="Polar residues" evidence="1">
    <location>
        <begin position="182"/>
        <end position="206"/>
    </location>
</feature>
<feature type="compositionally biased region" description="Basic and acidic residues" evidence="1">
    <location>
        <begin position="78"/>
        <end position="89"/>
    </location>
</feature>